<name>A0ABQ3XU24_9ACTN</name>
<feature type="domain" description="NadR/Ttd14 AAA" evidence="1">
    <location>
        <begin position="17"/>
        <end position="179"/>
    </location>
</feature>
<protein>
    <recommendedName>
        <fullName evidence="1">NadR/Ttd14 AAA domain-containing protein</fullName>
    </recommendedName>
</protein>
<gene>
    <name evidence="2" type="ORF">Aco03nite_104250</name>
</gene>
<dbReference type="Proteomes" id="UP000612282">
    <property type="component" value="Unassembled WGS sequence"/>
</dbReference>
<evidence type="ECO:0000313" key="3">
    <source>
        <dbReference type="Proteomes" id="UP000612282"/>
    </source>
</evidence>
<dbReference type="InterPro" id="IPR038727">
    <property type="entry name" value="NadR/Ttd14_AAA_dom"/>
</dbReference>
<dbReference type="InterPro" id="IPR027417">
    <property type="entry name" value="P-loop_NTPase"/>
</dbReference>
<keyword evidence="3" id="KW-1185">Reference proteome</keyword>
<sequence>MVIRHAGRPATFSPMRRYILTGAPGSGKTALLRQLELDGYAVVEEAATDVIALRQALGVDEPWREPGFLERIVDLQRTRELATAGRAVAFFDRSPVCTLALGRHLGIPVPATLLAEVDRAAKTYEPTAFLVRGQGFVHPTAARRIGVEEASRFERIHEETYRELGFTLVDVPAGPLAARVSVISSAVSDV</sequence>
<dbReference type="SUPFAM" id="SSF52540">
    <property type="entry name" value="P-loop containing nucleoside triphosphate hydrolases"/>
    <property type="match status" value="1"/>
</dbReference>
<dbReference type="EMBL" id="BOMG01000157">
    <property type="protein sequence ID" value="GID62021.1"/>
    <property type="molecule type" value="Genomic_DNA"/>
</dbReference>
<accession>A0ABQ3XU24</accession>
<comment type="caution">
    <text evidence="2">The sequence shown here is derived from an EMBL/GenBank/DDBJ whole genome shotgun (WGS) entry which is preliminary data.</text>
</comment>
<evidence type="ECO:0000259" key="1">
    <source>
        <dbReference type="Pfam" id="PF13521"/>
    </source>
</evidence>
<proteinExistence type="predicted"/>
<dbReference type="Pfam" id="PF13521">
    <property type="entry name" value="AAA_28"/>
    <property type="match status" value="1"/>
</dbReference>
<organism evidence="2 3">
    <name type="scientific">Actinoplanes couchii</name>
    <dbReference type="NCBI Taxonomy" id="403638"/>
    <lineage>
        <taxon>Bacteria</taxon>
        <taxon>Bacillati</taxon>
        <taxon>Actinomycetota</taxon>
        <taxon>Actinomycetes</taxon>
        <taxon>Micromonosporales</taxon>
        <taxon>Micromonosporaceae</taxon>
        <taxon>Actinoplanes</taxon>
    </lineage>
</organism>
<evidence type="ECO:0000313" key="2">
    <source>
        <dbReference type="EMBL" id="GID62021.1"/>
    </source>
</evidence>
<dbReference type="Gene3D" id="3.40.50.300">
    <property type="entry name" value="P-loop containing nucleotide triphosphate hydrolases"/>
    <property type="match status" value="1"/>
</dbReference>
<reference evidence="2 3" key="1">
    <citation type="submission" date="2021-01" db="EMBL/GenBank/DDBJ databases">
        <title>Whole genome shotgun sequence of Actinoplanes couchii NBRC 106145.</title>
        <authorList>
            <person name="Komaki H."/>
            <person name="Tamura T."/>
        </authorList>
    </citation>
    <scope>NUCLEOTIDE SEQUENCE [LARGE SCALE GENOMIC DNA]</scope>
    <source>
        <strain evidence="2 3">NBRC 106145</strain>
    </source>
</reference>